<dbReference type="Pfam" id="PF00934">
    <property type="entry name" value="PE"/>
    <property type="match status" value="1"/>
</dbReference>
<gene>
    <name evidence="2" type="ORF">ACFPBZ_02525</name>
</gene>
<dbReference type="SUPFAM" id="SSF140453">
    <property type="entry name" value="EsxAB dimer-like"/>
    <property type="match status" value="1"/>
</dbReference>
<evidence type="ECO:0000313" key="2">
    <source>
        <dbReference type="EMBL" id="MFC5061067.1"/>
    </source>
</evidence>
<dbReference type="Gene3D" id="1.10.287.1060">
    <property type="entry name" value="ESAT-6-like"/>
    <property type="match status" value="1"/>
</dbReference>
<proteinExistence type="predicted"/>
<dbReference type="InterPro" id="IPR000084">
    <property type="entry name" value="PE-PGRS_N"/>
</dbReference>
<organism evidence="2 3">
    <name type="scientific">Actinomycetospora atypica</name>
    <dbReference type="NCBI Taxonomy" id="1290095"/>
    <lineage>
        <taxon>Bacteria</taxon>
        <taxon>Bacillati</taxon>
        <taxon>Actinomycetota</taxon>
        <taxon>Actinomycetes</taxon>
        <taxon>Pseudonocardiales</taxon>
        <taxon>Pseudonocardiaceae</taxon>
        <taxon>Actinomycetospora</taxon>
    </lineage>
</organism>
<evidence type="ECO:0000259" key="1">
    <source>
        <dbReference type="Pfam" id="PF00934"/>
    </source>
</evidence>
<sequence>MSGGFGTHPDELDAAAGRLDEAARIAAEAAAALRAALAGDPLGGDEQGRAFAAQYDRKAAEGLAALEREAGALGSLGDGLRGTAREYRGADTDGAAGFGPGG</sequence>
<dbReference type="EMBL" id="JBHSIV010000002">
    <property type="protein sequence ID" value="MFC5061067.1"/>
    <property type="molecule type" value="Genomic_DNA"/>
</dbReference>
<dbReference type="InterPro" id="IPR036689">
    <property type="entry name" value="ESAT-6-like_sf"/>
</dbReference>
<reference evidence="3" key="1">
    <citation type="journal article" date="2019" name="Int. J. Syst. Evol. Microbiol.">
        <title>The Global Catalogue of Microorganisms (GCM) 10K type strain sequencing project: providing services to taxonomists for standard genome sequencing and annotation.</title>
        <authorList>
            <consortium name="The Broad Institute Genomics Platform"/>
            <consortium name="The Broad Institute Genome Sequencing Center for Infectious Disease"/>
            <person name="Wu L."/>
            <person name="Ma J."/>
        </authorList>
    </citation>
    <scope>NUCLEOTIDE SEQUENCE [LARGE SCALE GENOMIC DNA]</scope>
    <source>
        <strain evidence="3">CGMCC 4.7093</strain>
    </source>
</reference>
<comment type="caution">
    <text evidence="2">The sequence shown here is derived from an EMBL/GenBank/DDBJ whole genome shotgun (WGS) entry which is preliminary data.</text>
</comment>
<dbReference type="Proteomes" id="UP001595947">
    <property type="component" value="Unassembled WGS sequence"/>
</dbReference>
<keyword evidence="3" id="KW-1185">Reference proteome</keyword>
<evidence type="ECO:0000313" key="3">
    <source>
        <dbReference type="Proteomes" id="UP001595947"/>
    </source>
</evidence>
<dbReference type="RefSeq" id="WP_378034422.1">
    <property type="nucleotide sequence ID" value="NZ_JBHSIV010000002.1"/>
</dbReference>
<accession>A0ABV9YGY7</accession>
<protein>
    <submittedName>
        <fullName evidence="2">PE domain-containing protein</fullName>
    </submittedName>
</protein>
<name>A0ABV9YGY7_9PSEU</name>
<feature type="domain" description="PE" evidence="1">
    <location>
        <begin position="7"/>
        <end position="92"/>
    </location>
</feature>